<dbReference type="PANTHER" id="PTHR21152">
    <property type="entry name" value="AMINOTRANSFERASE CLASS V"/>
    <property type="match status" value="1"/>
</dbReference>
<dbReference type="InterPro" id="IPR020578">
    <property type="entry name" value="Aminotrans_V_PyrdxlP_BS"/>
</dbReference>
<evidence type="ECO:0000259" key="10">
    <source>
        <dbReference type="Pfam" id="PF00266"/>
    </source>
</evidence>
<dbReference type="GO" id="GO:0019265">
    <property type="term" value="P:glycine biosynthetic process, by transamination of glyoxylate"/>
    <property type="evidence" value="ECO:0007669"/>
    <property type="project" value="TreeGrafter"/>
</dbReference>
<comment type="caution">
    <text evidence="11">The sequence shown here is derived from an EMBL/GenBank/DDBJ whole genome shotgun (WGS) entry which is preliminary data.</text>
</comment>
<dbReference type="InterPro" id="IPR024169">
    <property type="entry name" value="SP_NH2Trfase/AEP_transaminase"/>
</dbReference>
<proteinExistence type="inferred from homology"/>
<dbReference type="PROSITE" id="PS00595">
    <property type="entry name" value="AA_TRANSFER_CLASS_5"/>
    <property type="match status" value="1"/>
</dbReference>
<feature type="binding site" evidence="6">
    <location>
        <position position="337"/>
    </location>
    <ligand>
        <name>substrate</name>
    </ligand>
</feature>
<evidence type="ECO:0000256" key="6">
    <source>
        <dbReference type="PIRSR" id="PIRSR000524-1"/>
    </source>
</evidence>
<evidence type="ECO:0000313" key="11">
    <source>
        <dbReference type="EMBL" id="OLT59244.1"/>
    </source>
</evidence>
<evidence type="ECO:0000256" key="4">
    <source>
        <dbReference type="ARBA" id="ARBA00022679"/>
    </source>
</evidence>
<sequence>MEDKLKLMIPGPTPVPEQVLLAMAKHPIGHRSPEFSEIMAEVNENLKWLHQTKNDVLTVTASGTGVMEAGIINFLSAGDRVLVGSNGKFGDRWGKISTAFGLEVDTITAEWGKPLDPEQFREKLEADTEKQIKAVIVTHSETSTGVLNDLETINRYVKDHGEALIIVDAVTSLGAVNVPIDEWGLDVVGSGSQKGYMIPPGLGFVSVSPKAWEAYKTATLPKFYLDLGTYKKSTAKNSNPFTPPVNLVIALQAALRMMQREGLESIFSRHQRLMEATRAAVKALSLPLFGSDEYASPAATAVIPTSVESEQIRSVMKKRYNIALAGGQDNYKGKIFRIGHLGFVSEQDILGVIGALEATLQELGHQSMTPGAGIAAAASVFAKS</sequence>
<feature type="domain" description="Aminotransferase class V" evidence="10">
    <location>
        <begin position="11"/>
        <end position="328"/>
    </location>
</feature>
<dbReference type="SUPFAM" id="SSF53383">
    <property type="entry name" value="PLP-dependent transferases"/>
    <property type="match status" value="1"/>
</dbReference>
<evidence type="ECO:0000256" key="7">
    <source>
        <dbReference type="PIRSR" id="PIRSR000524-50"/>
    </source>
</evidence>
<reference evidence="11 12" key="1">
    <citation type="submission" date="2016-10" db="EMBL/GenBank/DDBJ databases">
        <title>Comparative genomics uncovers the prolific and rare metabolic potential of the cyanobacterial genus Moorea.</title>
        <authorList>
            <person name="Leao T."/>
            <person name="Castelao G."/>
            <person name="Korobeynikov A."/>
            <person name="Monroe E.A."/>
            <person name="Podell S."/>
            <person name="Glukhov E."/>
            <person name="Allen E."/>
            <person name="Gerwick W.H."/>
            <person name="Gerwick L."/>
        </authorList>
    </citation>
    <scope>NUCLEOTIDE SEQUENCE [LARGE SCALE GENOMIC DNA]</scope>
    <source>
        <strain evidence="11 12">PNG5-198</strain>
    </source>
</reference>
<dbReference type="FunFam" id="3.40.640.10:FF:000027">
    <property type="entry name" value="Serine--pyruvate aminotransferase, mitochondrial"/>
    <property type="match status" value="1"/>
</dbReference>
<dbReference type="InterPro" id="IPR000192">
    <property type="entry name" value="Aminotrans_V_dom"/>
</dbReference>
<dbReference type="GO" id="GO:0008453">
    <property type="term" value="F:alanine-glyoxylate transaminase activity"/>
    <property type="evidence" value="ECO:0007669"/>
    <property type="project" value="TreeGrafter"/>
</dbReference>
<evidence type="ECO:0000256" key="2">
    <source>
        <dbReference type="ARBA" id="ARBA00009236"/>
    </source>
</evidence>
<dbReference type="GO" id="GO:0004760">
    <property type="term" value="F:L-serine-pyruvate transaminase activity"/>
    <property type="evidence" value="ECO:0007669"/>
    <property type="project" value="TreeGrafter"/>
</dbReference>
<keyword evidence="4 11" id="KW-0808">Transferase</keyword>
<comment type="similarity">
    <text evidence="2 8">Belongs to the class-V pyridoxal-phosphate-dependent aminotransferase family.</text>
</comment>
<dbReference type="InterPro" id="IPR015421">
    <property type="entry name" value="PyrdxlP-dep_Trfase_major"/>
</dbReference>
<dbReference type="RefSeq" id="WP_075898418.1">
    <property type="nucleotide sequence ID" value="NZ_MKZS01000001.1"/>
</dbReference>
<keyword evidence="3 11" id="KW-0032">Aminotransferase</keyword>
<dbReference type="PIRSF" id="PIRSF000524">
    <property type="entry name" value="SPT"/>
    <property type="match status" value="1"/>
</dbReference>
<organism evidence="11 12">
    <name type="scientific">Moorena bouillonii PNG</name>
    <dbReference type="NCBI Taxonomy" id="568701"/>
    <lineage>
        <taxon>Bacteria</taxon>
        <taxon>Bacillati</taxon>
        <taxon>Cyanobacteriota</taxon>
        <taxon>Cyanophyceae</taxon>
        <taxon>Coleofasciculales</taxon>
        <taxon>Coleofasciculaceae</taxon>
        <taxon>Moorena</taxon>
    </lineage>
</organism>
<dbReference type="EMBL" id="MKZS01000001">
    <property type="protein sequence ID" value="OLT59244.1"/>
    <property type="molecule type" value="Genomic_DNA"/>
</dbReference>
<dbReference type="InterPro" id="IPR015424">
    <property type="entry name" value="PyrdxlP-dep_Trfase"/>
</dbReference>
<dbReference type="Gene3D" id="3.90.1150.10">
    <property type="entry name" value="Aspartate Aminotransferase, domain 1"/>
    <property type="match status" value="1"/>
</dbReference>
<dbReference type="AlphaFoldDB" id="A0A1U7N009"/>
<keyword evidence="12" id="KW-1185">Reference proteome</keyword>
<evidence type="ECO:0000256" key="8">
    <source>
        <dbReference type="RuleBase" id="RU004075"/>
    </source>
</evidence>
<evidence type="ECO:0000256" key="5">
    <source>
        <dbReference type="ARBA" id="ARBA00022898"/>
    </source>
</evidence>
<comment type="cofactor">
    <cofactor evidence="1 7 9">
        <name>pyridoxal 5'-phosphate</name>
        <dbReference type="ChEBI" id="CHEBI:597326"/>
    </cofactor>
</comment>
<accession>A0A1U7N009</accession>
<feature type="modified residue" description="N6-(pyridoxal phosphate)lysine" evidence="7">
    <location>
        <position position="194"/>
    </location>
</feature>
<protein>
    <submittedName>
        <fullName evidence="11">Class V aminotransferase</fullName>
    </submittedName>
</protein>
<gene>
    <name evidence="11" type="ORF">BJP37_09520</name>
</gene>
<dbReference type="InterPro" id="IPR015422">
    <property type="entry name" value="PyrdxlP-dep_Trfase_small"/>
</dbReference>
<evidence type="ECO:0000256" key="1">
    <source>
        <dbReference type="ARBA" id="ARBA00001933"/>
    </source>
</evidence>
<name>A0A1U7N009_9CYAN</name>
<evidence type="ECO:0000256" key="9">
    <source>
        <dbReference type="RuleBase" id="RU004504"/>
    </source>
</evidence>
<dbReference type="PANTHER" id="PTHR21152:SF40">
    <property type="entry name" value="ALANINE--GLYOXYLATE AMINOTRANSFERASE"/>
    <property type="match status" value="1"/>
</dbReference>
<dbReference type="FunFam" id="3.90.1150.10:FF:000031">
    <property type="entry name" value="Serine--glyoxylate aminotransferase"/>
    <property type="match status" value="1"/>
</dbReference>
<evidence type="ECO:0000256" key="3">
    <source>
        <dbReference type="ARBA" id="ARBA00022576"/>
    </source>
</evidence>
<dbReference type="Proteomes" id="UP000186657">
    <property type="component" value="Unassembled WGS sequence"/>
</dbReference>
<keyword evidence="5 7" id="KW-0663">Pyridoxal phosphate</keyword>
<evidence type="ECO:0000313" key="12">
    <source>
        <dbReference type="Proteomes" id="UP000186657"/>
    </source>
</evidence>
<dbReference type="Pfam" id="PF00266">
    <property type="entry name" value="Aminotran_5"/>
    <property type="match status" value="1"/>
</dbReference>
<dbReference type="Gene3D" id="3.40.640.10">
    <property type="entry name" value="Type I PLP-dependent aspartate aminotransferase-like (Major domain)"/>
    <property type="match status" value="1"/>
</dbReference>